<dbReference type="AlphaFoldDB" id="A0A081ADR8"/>
<proteinExistence type="predicted"/>
<accession>A0A081ADR8</accession>
<name>A0A081ADR8_PHYNI</name>
<comment type="caution">
    <text evidence="1">The sequence shown here is derived from an EMBL/GenBank/DDBJ whole genome shotgun (WGS) entry which is preliminary data.</text>
</comment>
<reference evidence="1 2" key="1">
    <citation type="submission" date="2013-11" db="EMBL/GenBank/DDBJ databases">
        <title>The Genome Sequence of Phytophthora parasitica P1976.</title>
        <authorList>
            <consortium name="The Broad Institute Genomics Platform"/>
            <person name="Russ C."/>
            <person name="Tyler B."/>
            <person name="Panabieres F."/>
            <person name="Shan W."/>
            <person name="Tripathy S."/>
            <person name="Grunwald N."/>
            <person name="Machado M."/>
            <person name="Johnson C.S."/>
            <person name="Walker B."/>
            <person name="Young S."/>
            <person name="Zeng Q."/>
            <person name="Gargeya S."/>
            <person name="Fitzgerald M."/>
            <person name="Haas B."/>
            <person name="Abouelleil A."/>
            <person name="Allen A.W."/>
            <person name="Alvarado L."/>
            <person name="Arachchi H.M."/>
            <person name="Berlin A.M."/>
            <person name="Chapman S.B."/>
            <person name="Gainer-Dewar J."/>
            <person name="Goldberg J."/>
            <person name="Griggs A."/>
            <person name="Gujja S."/>
            <person name="Hansen M."/>
            <person name="Howarth C."/>
            <person name="Imamovic A."/>
            <person name="Ireland A."/>
            <person name="Larimer J."/>
            <person name="McCowan C."/>
            <person name="Murphy C."/>
            <person name="Pearson M."/>
            <person name="Poon T.W."/>
            <person name="Priest M."/>
            <person name="Roberts A."/>
            <person name="Saif S."/>
            <person name="Shea T."/>
            <person name="Sisk P."/>
            <person name="Sykes S."/>
            <person name="Wortman J."/>
            <person name="Nusbaum C."/>
            <person name="Birren B."/>
        </authorList>
    </citation>
    <scope>NUCLEOTIDE SEQUENCE [LARGE SCALE GENOMIC DNA]</scope>
    <source>
        <strain evidence="1 2">P1976</strain>
    </source>
</reference>
<dbReference type="Proteomes" id="UP000028582">
    <property type="component" value="Unassembled WGS sequence"/>
</dbReference>
<evidence type="ECO:0000313" key="2">
    <source>
        <dbReference type="Proteomes" id="UP000028582"/>
    </source>
</evidence>
<evidence type="ECO:0000313" key="1">
    <source>
        <dbReference type="EMBL" id="ETO77029.1"/>
    </source>
</evidence>
<gene>
    <name evidence="1" type="ORF">F444_07727</name>
</gene>
<protein>
    <recommendedName>
        <fullName evidence="3">HAT C-terminal dimerisation domain-containing protein</fullName>
    </recommendedName>
</protein>
<dbReference type="EMBL" id="ANJA01001479">
    <property type="protein sequence ID" value="ETO77029.1"/>
    <property type="molecule type" value="Genomic_DNA"/>
</dbReference>
<evidence type="ECO:0008006" key="3">
    <source>
        <dbReference type="Google" id="ProtNLM"/>
    </source>
</evidence>
<dbReference type="OrthoDB" id="107412at2759"/>
<sequence>MALDYLSVLATSEPSEEAFFASGTTISSRRARLKDDAITTISELQTFLAFSMTSDDTYADPVDINKQV</sequence>
<organism evidence="1 2">
    <name type="scientific">Phytophthora nicotianae P1976</name>
    <dbReference type="NCBI Taxonomy" id="1317066"/>
    <lineage>
        <taxon>Eukaryota</taxon>
        <taxon>Sar</taxon>
        <taxon>Stramenopiles</taxon>
        <taxon>Oomycota</taxon>
        <taxon>Peronosporomycetes</taxon>
        <taxon>Peronosporales</taxon>
        <taxon>Peronosporaceae</taxon>
        <taxon>Phytophthora</taxon>
    </lineage>
</organism>